<gene>
    <name evidence="2" type="ORF">HBR001_LOCUS8034</name>
</gene>
<feature type="compositionally biased region" description="Basic residues" evidence="1">
    <location>
        <begin position="84"/>
        <end position="93"/>
    </location>
</feature>
<dbReference type="EMBL" id="CANTFL010001443">
    <property type="protein sequence ID" value="CAI5740053.1"/>
    <property type="molecule type" value="Genomic_DNA"/>
</dbReference>
<comment type="caution">
    <text evidence="2">The sequence shown here is derived from an EMBL/GenBank/DDBJ whole genome shotgun (WGS) entry which is preliminary data.</text>
</comment>
<reference evidence="2" key="1">
    <citation type="submission" date="2022-12" db="EMBL/GenBank/DDBJ databases">
        <authorList>
            <person name="Webb A."/>
        </authorList>
    </citation>
    <scope>NUCLEOTIDE SEQUENCE</scope>
    <source>
        <strain evidence="2">Hp1</strain>
    </source>
</reference>
<name>A0AAV0UUT2_HYABA</name>
<feature type="compositionally biased region" description="Low complexity" evidence="1">
    <location>
        <begin position="112"/>
        <end position="124"/>
    </location>
</feature>
<dbReference type="Proteomes" id="UP001162031">
    <property type="component" value="Unassembled WGS sequence"/>
</dbReference>
<feature type="region of interest" description="Disordered" evidence="1">
    <location>
        <begin position="1"/>
        <end position="124"/>
    </location>
</feature>
<evidence type="ECO:0000313" key="3">
    <source>
        <dbReference type="Proteomes" id="UP001162031"/>
    </source>
</evidence>
<sequence length="124" mass="13795">MDDTFDSGKRGQVGSSTSVEIADVDKATDGAYRDDYSNQDEDDGMTEQPAVPVSTNERPQLQQRQSSRRQPQQSRQPNVEYPLKSKRHSRTRSLKLLSEPPVEKRYGRVGRASATSSTPAPASR</sequence>
<evidence type="ECO:0000313" key="2">
    <source>
        <dbReference type="EMBL" id="CAI5740053.1"/>
    </source>
</evidence>
<evidence type="ECO:0000256" key="1">
    <source>
        <dbReference type="SAM" id="MobiDB-lite"/>
    </source>
</evidence>
<dbReference type="AlphaFoldDB" id="A0AAV0UUT2"/>
<evidence type="ECO:0008006" key="4">
    <source>
        <dbReference type="Google" id="ProtNLM"/>
    </source>
</evidence>
<keyword evidence="3" id="KW-1185">Reference proteome</keyword>
<organism evidence="2 3">
    <name type="scientific">Hyaloperonospora brassicae</name>
    <name type="common">Brassica downy mildew</name>
    <name type="synonym">Peronospora brassicae</name>
    <dbReference type="NCBI Taxonomy" id="162125"/>
    <lineage>
        <taxon>Eukaryota</taxon>
        <taxon>Sar</taxon>
        <taxon>Stramenopiles</taxon>
        <taxon>Oomycota</taxon>
        <taxon>Peronosporomycetes</taxon>
        <taxon>Peronosporales</taxon>
        <taxon>Peronosporaceae</taxon>
        <taxon>Hyaloperonospora</taxon>
    </lineage>
</organism>
<accession>A0AAV0UUT2</accession>
<feature type="compositionally biased region" description="Basic and acidic residues" evidence="1">
    <location>
        <begin position="23"/>
        <end position="36"/>
    </location>
</feature>
<feature type="compositionally biased region" description="Low complexity" evidence="1">
    <location>
        <begin position="58"/>
        <end position="77"/>
    </location>
</feature>
<proteinExistence type="predicted"/>
<protein>
    <recommendedName>
        <fullName evidence="4">RxLR effector candidate protein</fullName>
    </recommendedName>
</protein>